<dbReference type="Gene3D" id="2.60.40.10">
    <property type="entry name" value="Immunoglobulins"/>
    <property type="match status" value="3"/>
</dbReference>
<feature type="compositionally biased region" description="Low complexity" evidence="1">
    <location>
        <begin position="1590"/>
        <end position="1629"/>
    </location>
</feature>
<feature type="region of interest" description="Disordered" evidence="1">
    <location>
        <begin position="2160"/>
        <end position="2183"/>
    </location>
</feature>
<feature type="compositionally biased region" description="Low complexity" evidence="1">
    <location>
        <begin position="1951"/>
        <end position="1963"/>
    </location>
</feature>
<feature type="region of interest" description="Disordered" evidence="1">
    <location>
        <begin position="408"/>
        <end position="476"/>
    </location>
</feature>
<feature type="region of interest" description="Disordered" evidence="1">
    <location>
        <begin position="756"/>
        <end position="845"/>
    </location>
</feature>
<dbReference type="OrthoDB" id="252265at2759"/>
<feature type="region of interest" description="Disordered" evidence="1">
    <location>
        <begin position="918"/>
        <end position="1063"/>
    </location>
</feature>
<feature type="compositionally biased region" description="Polar residues" evidence="1">
    <location>
        <begin position="463"/>
        <end position="476"/>
    </location>
</feature>
<feature type="compositionally biased region" description="Low complexity" evidence="1">
    <location>
        <begin position="1000"/>
        <end position="1021"/>
    </location>
</feature>
<feature type="compositionally biased region" description="Low complexity" evidence="1">
    <location>
        <begin position="2629"/>
        <end position="2648"/>
    </location>
</feature>
<dbReference type="EMBL" id="MCGT01000064">
    <property type="protein sequence ID" value="ORX42684.1"/>
    <property type="molecule type" value="Genomic_DNA"/>
</dbReference>
<dbReference type="PANTHER" id="PTHR39211:SF1">
    <property type="entry name" value="ABNORMAL SPINDLE-LIKE MICROCEPHALY-ASSOCIATED PROTEIN ASH DOMAIN-CONTAINING PROTEIN"/>
    <property type="match status" value="1"/>
</dbReference>
<comment type="caution">
    <text evidence="2">The sequence shown here is derived from an EMBL/GenBank/DDBJ whole genome shotgun (WGS) entry which is preliminary data.</text>
</comment>
<feature type="region of interest" description="Disordered" evidence="1">
    <location>
        <begin position="1436"/>
        <end position="1484"/>
    </location>
</feature>
<evidence type="ECO:0000313" key="3">
    <source>
        <dbReference type="Proteomes" id="UP000242146"/>
    </source>
</evidence>
<keyword evidence="3" id="KW-1185">Reference proteome</keyword>
<feature type="region of interest" description="Disordered" evidence="1">
    <location>
        <begin position="1933"/>
        <end position="1974"/>
    </location>
</feature>
<feature type="compositionally biased region" description="Low complexity" evidence="1">
    <location>
        <begin position="923"/>
        <end position="934"/>
    </location>
</feature>
<feature type="compositionally biased region" description="Polar residues" evidence="1">
    <location>
        <begin position="811"/>
        <end position="821"/>
    </location>
</feature>
<feature type="compositionally biased region" description="Low complexity" evidence="1">
    <location>
        <begin position="778"/>
        <end position="807"/>
    </location>
</feature>
<dbReference type="PANTHER" id="PTHR39211">
    <property type="entry name" value="CHROMOSOME 7, WHOLE GENOME SHOTGUN SEQUENCE"/>
    <property type="match status" value="1"/>
</dbReference>
<feature type="compositionally biased region" description="Basic and acidic residues" evidence="1">
    <location>
        <begin position="834"/>
        <end position="845"/>
    </location>
</feature>
<feature type="region of interest" description="Disordered" evidence="1">
    <location>
        <begin position="1590"/>
        <end position="1635"/>
    </location>
</feature>
<feature type="compositionally biased region" description="Low complexity" evidence="1">
    <location>
        <begin position="430"/>
        <end position="462"/>
    </location>
</feature>
<evidence type="ECO:0000313" key="2">
    <source>
        <dbReference type="EMBL" id="ORX42684.1"/>
    </source>
</evidence>
<organism evidence="2 3">
    <name type="scientific">Hesseltinella vesiculosa</name>
    <dbReference type="NCBI Taxonomy" id="101127"/>
    <lineage>
        <taxon>Eukaryota</taxon>
        <taxon>Fungi</taxon>
        <taxon>Fungi incertae sedis</taxon>
        <taxon>Mucoromycota</taxon>
        <taxon>Mucoromycotina</taxon>
        <taxon>Mucoromycetes</taxon>
        <taxon>Mucorales</taxon>
        <taxon>Cunninghamellaceae</taxon>
        <taxon>Hesseltinella</taxon>
    </lineage>
</organism>
<feature type="compositionally biased region" description="Low complexity" evidence="1">
    <location>
        <begin position="143"/>
        <end position="175"/>
    </location>
</feature>
<dbReference type="InterPro" id="IPR013783">
    <property type="entry name" value="Ig-like_fold"/>
</dbReference>
<feature type="compositionally biased region" description="Basic residues" evidence="1">
    <location>
        <begin position="1024"/>
        <end position="1042"/>
    </location>
</feature>
<name>A0A1X2G3H1_9FUNG</name>
<protein>
    <submittedName>
        <fullName evidence="2">Uncharacterized protein</fullName>
    </submittedName>
</protein>
<feature type="compositionally biased region" description="Low complexity" evidence="1">
    <location>
        <begin position="959"/>
        <end position="976"/>
    </location>
</feature>
<feature type="region of interest" description="Disordered" evidence="1">
    <location>
        <begin position="2619"/>
        <end position="2652"/>
    </location>
</feature>
<gene>
    <name evidence="2" type="ORF">DM01DRAFT_1411791</name>
</gene>
<feature type="region of interest" description="Disordered" evidence="1">
    <location>
        <begin position="2337"/>
        <end position="2371"/>
    </location>
</feature>
<dbReference type="Proteomes" id="UP000242146">
    <property type="component" value="Unassembled WGS sequence"/>
</dbReference>
<feature type="region of interest" description="Disordered" evidence="1">
    <location>
        <begin position="2074"/>
        <end position="2106"/>
    </location>
</feature>
<feature type="compositionally biased region" description="Low complexity" evidence="1">
    <location>
        <begin position="1450"/>
        <end position="1484"/>
    </location>
</feature>
<sequence>MSGQDEGDDAILFEIVDVYGRLAFDRVYENGLHALQRIHIRNLTDQPLVIRMRSNLGNQLTFQTSNENLLDWDIGQHTTNTVTWATHLFASPHAVSPDTCVNEIFNMVNWIDELTLQPYETVPLILGFLPNVHDDDDDPPPTTATSSSAATPTLNGPSTASSSATGISASAAPSGLSKPSRNLVFNHDSSETDTFNWYNVIGSVFFFGYLDITSALPDYQVSVKLRADVCQSLLWTDVMETGIAFEDCVLGETYHQEFTIKNKSDIDLYWTMNTLDLVTDWLTFADVISGECFDSHVPIEGCCQRRIRVTFAPKEVGEFNYDLQLENLNDARNVVQIKIHAVVRSIAHKESIVVSSGSVIDFADCVSGQWAVQQLVLNNVADHTMEVRFLPEGAEVVFDIKSSFDPATLSPVDDPEQAGPASSLGTSLDPASNITVSSSASSSANSIAPALPTPAATVTSTSEISTVGDSDYSRSASPISMEYPGSLWSGGVRVHAPSVASNRSVTDYENKTQPPVQPVENYTRIEDLLLKPGKERVVQVSYRPQKDANVTDFNAGQLIRRQFRIVLEYARYRSTDVKERKAVQCRARTCTSFVEAVPKEISFGDTDVGTQKSLPINIVNRSDIPARVELEFASKVLNCQRGEITIQPRSYVELRLDLYPRKVNPEYRKQITLVNYLNHDNDQIIEVLSNNIDKNRVTFHSLFYRILTTTGANYLDFGAIALNSPSLRTFTVENIRQKPLTLEITTSKQDELKIYVKRKRPRPDATAQQPNISITEVPDSPRLPTTSSLSSQPPAAPAPSSTNSSKPNALDLNSDTTQSSCADIVPVDTPTDETSTKPNKDRRLPLRDLLLDKHGHHVPSEQPHQERMVRAGRAMYSSAAYLDLATSPLPSSKRKRRMARAIHLKELDAGQFLQRLKSSGTNSTTLPSSAAALSDGTNERSRAHTALTSPTTSRHDRSSSAPSSTTSATNQASPSPLHRSLFDQRHRQHLKKSSQDKTDPTSSSSSSSLSSTPALPLTSTSVGPKRHHHHHHHHHHHRHRHQPTLSKSSSNKQISKQHRTMGLTAARYRSRKHLDWSDISGKSQVPLEDLLTVMEQSSKAGAPLFPKLSAEEQFVRHQIAWRRELDRLIDNGDLVSVSNVHVDPAAEEEVVIIYTPNSDTTPHVQTSPRKQDERIFLRLIEFDHDIEQTEFLSLLDDQSEIPVREVIVRAQLCRSIMDLGQKNINFGMVERNERHIKSILLHNRSETSLLYAIRKSGSIASGDIKLGAGRYGVVRAFGKREIEFVFEPTLPGNFMEKLTVENIRDRSNDQVVSLKAMVRKPSTFFIESLELAFGPCLVDQMCPRAQTIVLTNTNKQSRMFEVRVDPNEAIFGGYFGEFDFLVEDADDTKLTKEAEEEIENLEQKLKIAKRKDQPDKIAKYLKKLAKLKDNAQAAIASPPTLPSTNADLQPPAASSSSAVASPVTSLASAHNKPPSGSDSGSAYTSSTVFRKTDESVVFPLDPQATKTVTVYFKPVLRPVKPDQIDLFSSSTQPANTSAANLNDQPYPVKGRILAHEYKNTDACKSVMYTALICPNVSDYRKALVLEGQSQNTNTSLPPSTSPPASTLPSSPPTVSSTSSSTSTCQPPTSLHEPEDPIALERSSFDGGRMPIDTVSPLYVRVTNHSAVAVPVRLVVPPVDGDFFLLDETHWTLNPNETRKIHFGIRPNQVGKQEHSLGILNETSQVMHPFVLHCLAHRLQYLSFPSLSEDTNGELDLGFSYVDPGNKYSQVTPLLVKNDTGEDLCISCQSNLSHQVLIFMDESGERGLVDKMPFKAHHMATVWVAVQPNLLTNYVGNLVDECRELVGGIKFSIFNDSGDLVLNQTVKFTSIIGQSHLHVSHRVINLGYTDLLQEEFYGSFMIENRSAQLPLDYEVECTSGNIVIDRRGGTLNGWKDSSANPCSPQHSSQPQHHLTPSSPLLLRRSSTHTDTDNDSIDDYGDAMATSLANITFRIYSHRYGLLNERLVVTNLHNSKEVFEIEVRLFVDAGKLDLLAVPSRQPPLDHLSFHNQHREAYPLRVVRWESIYAYAKDKGSDTLDKTTQDTDQSTFDNNGCDGQVNRDDTNSDEMSQTVCDQLEMIQLPSEDELRLYLREVLVANTSGQPMYLVAASDVEIKTSWQQVSSSSSQRPSIATPSPSLSSIPVIPDTESLGKQSKDLTNLPAPFMKCGDMPTLVQPGQRVKLQLYCPSVSKLSNEQQALTLQGHSGTLRGMIVLYDQRQQVEVLALELEAQYCVSLASLPLDRIDMGKIGHVHSWKPSKFQFTVHNMADVPLVYTLQAAPLLSFVPLDRKGLPLQFTSTSTSTSTSSPTSASSPWSPASSSSSSSTSQQRHDGFYVPAGKSQLVEGCLDPLQTDHTAGQRRYDVRILNLRNPHNRLLLRLKALMTTFELSFDRLDHGILVLPTLQYPIANHNCDSWFIIRNTTDDDIRFEIGVDLEPLVAEYIKFDVLSRYSNSPLRGGITLSPQGQMEIRVRATPSETMRLPKAATQQLDDDQMLLLGHLWVTTLSSQDDQTFREVIPVKCILEEVPMFTLSERRLEFRLATTYYQLQDLSSNQSSPPPSIFTTPRSSATFSSTHAAYYAPPQPQQPSAPLVSLPSHSSSSSVASSSNTPAISVPESYPLLVSNLASQLPLRLQVSIEGPTEFSADQLIDISDLPANNVATIAAGDCLSLTVSLANPDDNLPEQIKIHFDDLDAVHQVRQTATVTIKEIVRDI</sequence>
<dbReference type="STRING" id="101127.A0A1X2G3H1"/>
<feature type="region of interest" description="Disordered" evidence="1">
    <location>
        <begin position="133"/>
        <end position="177"/>
    </location>
</feature>
<evidence type="ECO:0000256" key="1">
    <source>
        <dbReference type="SAM" id="MobiDB-lite"/>
    </source>
</evidence>
<proteinExistence type="predicted"/>
<accession>A0A1X2G3H1</accession>
<feature type="compositionally biased region" description="Low complexity" evidence="1">
    <location>
        <begin position="2337"/>
        <end position="2367"/>
    </location>
</feature>
<feature type="compositionally biased region" description="Polar residues" evidence="1">
    <location>
        <begin position="1934"/>
        <end position="1950"/>
    </location>
</feature>
<reference evidence="2 3" key="1">
    <citation type="submission" date="2016-07" db="EMBL/GenBank/DDBJ databases">
        <title>Pervasive Adenine N6-methylation of Active Genes in Fungi.</title>
        <authorList>
            <consortium name="DOE Joint Genome Institute"/>
            <person name="Mondo S.J."/>
            <person name="Dannebaum R.O."/>
            <person name="Kuo R.C."/>
            <person name="Labutti K."/>
            <person name="Haridas S."/>
            <person name="Kuo A."/>
            <person name="Salamov A."/>
            <person name="Ahrendt S.R."/>
            <person name="Lipzen A."/>
            <person name="Sullivan W."/>
            <person name="Andreopoulos W.B."/>
            <person name="Clum A."/>
            <person name="Lindquist E."/>
            <person name="Daum C."/>
            <person name="Ramamoorthy G.K."/>
            <person name="Gryganskyi A."/>
            <person name="Culley D."/>
            <person name="Magnuson J.K."/>
            <person name="James T.Y."/>
            <person name="O'Malley M.A."/>
            <person name="Stajich J.E."/>
            <person name="Spatafora J.W."/>
            <person name="Visel A."/>
            <person name="Grigoriev I.V."/>
        </authorList>
    </citation>
    <scope>NUCLEOTIDE SEQUENCE [LARGE SCALE GENOMIC DNA]</scope>
    <source>
        <strain evidence="2 3">NRRL 3301</strain>
    </source>
</reference>